<dbReference type="AlphaFoldDB" id="A0A7I8KN59"/>
<dbReference type="SMART" id="SM00061">
    <property type="entry name" value="MATH"/>
    <property type="match status" value="1"/>
</dbReference>
<dbReference type="InterPro" id="IPR008974">
    <property type="entry name" value="TRAF-like"/>
</dbReference>
<feature type="compositionally biased region" description="Basic and acidic residues" evidence="1">
    <location>
        <begin position="516"/>
        <end position="529"/>
    </location>
</feature>
<reference evidence="3" key="1">
    <citation type="submission" date="2020-02" db="EMBL/GenBank/DDBJ databases">
        <authorList>
            <person name="Scholz U."/>
            <person name="Mascher M."/>
            <person name="Fiebig A."/>
        </authorList>
    </citation>
    <scope>NUCLEOTIDE SEQUENCE</scope>
</reference>
<feature type="compositionally biased region" description="Basic and acidic residues" evidence="1">
    <location>
        <begin position="462"/>
        <end position="481"/>
    </location>
</feature>
<feature type="region of interest" description="Disordered" evidence="1">
    <location>
        <begin position="350"/>
        <end position="378"/>
    </location>
</feature>
<feature type="compositionally biased region" description="Polar residues" evidence="1">
    <location>
        <begin position="1"/>
        <end position="18"/>
    </location>
</feature>
<feature type="compositionally biased region" description="Polar residues" evidence="1">
    <location>
        <begin position="727"/>
        <end position="743"/>
    </location>
</feature>
<sequence length="1150" mass="127602">MGDSTSQDCVLESQSSSVEVMPSGHRCISGDSHPEWRSSEQVENGNPSTSPSYWDTDDDSGPGPSDLYGKFTWKIEGFSQISKRELRSNVFEVGGYKWYILIYPQGCDVCNHLSLFLCVANHDKLLPGWSHFAQFTIAVVNKDSKKSKYSDTLHRFWKKEHDWGWKKFMELSKVSDGFLVDDALVIKAQVQVIREKAHHPFRCLDCQYRRELVRVYLSNVEQLCRRYVEEKRGKFIKIIEDKVRWSSFHDFWLGTDHNTRRRMSRDKSETILKVVVKHFFIENEVTSTLVMDYLYSGLKALEYQSKSKKGRAKLLEMEEMPEPFVLVEKDVFVLTEDVLLVLERAALEPLPPKEDKGSQNQNRIKEGNSGEDLSKDSIERDERRLTELGRRTVEIFALNHIYSMIEVAYQEAVALRRQEELIREEEAAGQAENELRSRRIAAEKEKRMKKKQKKGSRKGKDKGRCEKSDSTTKKLQEEKISAEVFEELPENQASNVPEKVKTLAGAADGFAAIDDGDVRHQPDSEEREASPTTWDTDASEVHHAVEPRNTELESAQTEKKSPNSVDDSSSTCSTDSVLSIVMSGPHKGTSPLNNKISCSRSRRKNQRFSYNQNCQPHGVIDKRQAGFTHAAATPQPDSEAIDSSMSGQMKHIEKQPIKEEVVPLERKHSRDVQVDLDRPSIPAMGEQPSGTIPTRHSPTSEQVKLRAESSGTKQTPERHIIMGDDPFTTSERPSDTPNTTTVSEPLGSPATPVIAKEPSSGSRSQTGKSSAAAVSRSIAVIGAEVKSAVNMKNIILVHQGSASSRLSSAPLVPKQQRLPSMPLASRPQPVPVLSRSVSAAGRLGIDPSLSTHSHVQSYRNAIMGITTAGGSPHSCAAISAPNHTSQAPASSAEGSPSIVPSVSARPPEKSTATEQTSVRPELTFGSVTPETLQQPPSLWPEESLLLESSSAAVLSPDAECDVDFAVCGSSSSRRYSLEEDSPASSSAHQLPAQGVTQDEFPHIDIINDLLDEEHSTGEVDANGYPLRSFPASNGNYSFPDDASAAINAIHRSELFNLGTELYERLVQRESASYDRPPASQRSRSSPQFDLPAYMNSQIDGPIQKQWPLGVARPPVSLGTAADNEYSYHQDYLNLVRVLNGYNKYHRANGH</sequence>
<feature type="compositionally biased region" description="Low complexity" evidence="1">
    <location>
        <begin position="504"/>
        <end position="513"/>
    </location>
</feature>
<dbReference type="OrthoDB" id="660257at2759"/>
<feature type="domain" description="MATH" evidence="2">
    <location>
        <begin position="68"/>
        <end position="190"/>
    </location>
</feature>
<feature type="compositionally biased region" description="Polar residues" evidence="1">
    <location>
        <begin position="925"/>
        <end position="934"/>
    </location>
</feature>
<dbReference type="CDD" id="cd00121">
    <property type="entry name" value="MATH"/>
    <property type="match status" value="1"/>
</dbReference>
<feature type="compositionally biased region" description="Polar residues" evidence="1">
    <location>
        <begin position="41"/>
        <end position="53"/>
    </location>
</feature>
<feature type="compositionally biased region" description="Polar residues" evidence="1">
    <location>
        <begin position="881"/>
        <end position="900"/>
    </location>
</feature>
<evidence type="ECO:0000259" key="2">
    <source>
        <dbReference type="PROSITE" id="PS50144"/>
    </source>
</evidence>
<feature type="region of interest" description="Disordered" evidence="1">
    <location>
        <begin position="1"/>
        <end position="59"/>
    </location>
</feature>
<proteinExistence type="predicted"/>
<protein>
    <recommendedName>
        <fullName evidence="2">MATH domain-containing protein</fullName>
    </recommendedName>
</protein>
<dbReference type="Pfam" id="PF22486">
    <property type="entry name" value="MATH_2"/>
    <property type="match status" value="1"/>
</dbReference>
<feature type="compositionally biased region" description="Low complexity" evidence="1">
    <location>
        <begin position="564"/>
        <end position="579"/>
    </location>
</feature>
<feature type="compositionally biased region" description="Basic residues" evidence="1">
    <location>
        <begin position="447"/>
        <end position="461"/>
    </location>
</feature>
<gene>
    <name evidence="3" type="ORF">SI8410_07009919</name>
</gene>
<feature type="compositionally biased region" description="Basic and acidic residues" evidence="1">
    <location>
        <begin position="433"/>
        <end position="446"/>
    </location>
</feature>
<evidence type="ECO:0000256" key="1">
    <source>
        <dbReference type="SAM" id="MobiDB-lite"/>
    </source>
</evidence>
<feature type="compositionally biased region" description="Polar residues" evidence="1">
    <location>
        <begin position="688"/>
        <end position="702"/>
    </location>
</feature>
<feature type="compositionally biased region" description="Low complexity" evidence="1">
    <location>
        <begin position="759"/>
        <end position="773"/>
    </location>
</feature>
<dbReference type="PANTHER" id="PTHR47477:SF8">
    <property type="entry name" value="TNF RECEPTOR-ASSOCIATED FACTOR HOMOLOG 1A"/>
    <property type="match status" value="1"/>
</dbReference>
<feature type="compositionally biased region" description="Polar residues" evidence="1">
    <location>
        <begin position="590"/>
        <end position="599"/>
    </location>
</feature>
<feature type="compositionally biased region" description="Basic and acidic residues" evidence="1">
    <location>
        <begin position="351"/>
        <end position="378"/>
    </location>
</feature>
<dbReference type="PROSITE" id="PS50144">
    <property type="entry name" value="MATH"/>
    <property type="match status" value="1"/>
</dbReference>
<feature type="region of interest" description="Disordered" evidence="1">
    <location>
        <begin position="876"/>
        <end position="936"/>
    </location>
</feature>
<dbReference type="InterPro" id="IPR002083">
    <property type="entry name" value="MATH/TRAF_dom"/>
</dbReference>
<name>A0A7I8KN59_SPIIN</name>
<evidence type="ECO:0000313" key="4">
    <source>
        <dbReference type="Proteomes" id="UP000663760"/>
    </source>
</evidence>
<dbReference type="EMBL" id="LR746270">
    <property type="protein sequence ID" value="CAA7399249.1"/>
    <property type="molecule type" value="Genomic_DNA"/>
</dbReference>
<feature type="compositionally biased region" description="Basic and acidic residues" evidence="1">
    <location>
        <begin position="650"/>
        <end position="678"/>
    </location>
</feature>
<dbReference type="InterPro" id="IPR055327">
    <property type="entry name" value="TRAF1A/B"/>
</dbReference>
<organism evidence="3 4">
    <name type="scientific">Spirodela intermedia</name>
    <name type="common">Intermediate duckweed</name>
    <dbReference type="NCBI Taxonomy" id="51605"/>
    <lineage>
        <taxon>Eukaryota</taxon>
        <taxon>Viridiplantae</taxon>
        <taxon>Streptophyta</taxon>
        <taxon>Embryophyta</taxon>
        <taxon>Tracheophyta</taxon>
        <taxon>Spermatophyta</taxon>
        <taxon>Magnoliopsida</taxon>
        <taxon>Liliopsida</taxon>
        <taxon>Araceae</taxon>
        <taxon>Lemnoideae</taxon>
        <taxon>Spirodela</taxon>
    </lineage>
</organism>
<feature type="compositionally biased region" description="Basic and acidic residues" evidence="1">
    <location>
        <begin position="539"/>
        <end position="561"/>
    </location>
</feature>
<evidence type="ECO:0000313" key="3">
    <source>
        <dbReference type="EMBL" id="CAA7399249.1"/>
    </source>
</evidence>
<dbReference type="Gene3D" id="2.60.210.10">
    <property type="entry name" value="Apoptosis, Tumor Necrosis Factor Receptor Associated Protein 2, Chain A"/>
    <property type="match status" value="1"/>
</dbReference>
<dbReference type="Proteomes" id="UP000663760">
    <property type="component" value="Chromosome 7"/>
</dbReference>
<feature type="region of interest" description="Disordered" evidence="1">
    <location>
        <begin position="425"/>
        <end position="773"/>
    </location>
</feature>
<keyword evidence="4" id="KW-1185">Reference proteome</keyword>
<dbReference type="SUPFAM" id="SSF49599">
    <property type="entry name" value="TRAF domain-like"/>
    <property type="match status" value="1"/>
</dbReference>
<accession>A0A7I8KN59</accession>
<dbReference type="PANTHER" id="PTHR47477">
    <property type="entry name" value="TNF RECEPTOR-ASSOCIATED FACTOR HOMOLOG 1A"/>
    <property type="match status" value="1"/>
</dbReference>